<proteinExistence type="predicted"/>
<gene>
    <name evidence="2" type="ORF">OJF2_15220</name>
</gene>
<keyword evidence="3" id="KW-1185">Reference proteome</keyword>
<organism evidence="2 3">
    <name type="scientific">Aquisphaera giovannonii</name>
    <dbReference type="NCBI Taxonomy" id="406548"/>
    <lineage>
        <taxon>Bacteria</taxon>
        <taxon>Pseudomonadati</taxon>
        <taxon>Planctomycetota</taxon>
        <taxon>Planctomycetia</taxon>
        <taxon>Isosphaerales</taxon>
        <taxon>Isosphaeraceae</taxon>
        <taxon>Aquisphaera</taxon>
    </lineage>
</organism>
<reference evidence="2 3" key="1">
    <citation type="submission" date="2019-08" db="EMBL/GenBank/DDBJ databases">
        <title>Deep-cultivation of Planctomycetes and their phenomic and genomic characterization uncovers novel biology.</title>
        <authorList>
            <person name="Wiegand S."/>
            <person name="Jogler M."/>
            <person name="Boedeker C."/>
            <person name="Pinto D."/>
            <person name="Vollmers J."/>
            <person name="Rivas-Marin E."/>
            <person name="Kohn T."/>
            <person name="Peeters S.H."/>
            <person name="Heuer A."/>
            <person name="Rast P."/>
            <person name="Oberbeckmann S."/>
            <person name="Bunk B."/>
            <person name="Jeske O."/>
            <person name="Meyerdierks A."/>
            <person name="Storesund J.E."/>
            <person name="Kallscheuer N."/>
            <person name="Luecker S."/>
            <person name="Lage O.M."/>
            <person name="Pohl T."/>
            <person name="Merkel B.J."/>
            <person name="Hornburger P."/>
            <person name="Mueller R.-W."/>
            <person name="Bruemmer F."/>
            <person name="Labrenz M."/>
            <person name="Spormann A.M."/>
            <person name="Op den Camp H."/>
            <person name="Overmann J."/>
            <person name="Amann R."/>
            <person name="Jetten M.S.M."/>
            <person name="Mascher T."/>
            <person name="Medema M.H."/>
            <person name="Devos D.P."/>
            <person name="Kaster A.-K."/>
            <person name="Ovreas L."/>
            <person name="Rohde M."/>
            <person name="Galperin M.Y."/>
            <person name="Jogler C."/>
        </authorList>
    </citation>
    <scope>NUCLEOTIDE SEQUENCE [LARGE SCALE GENOMIC DNA]</scope>
    <source>
        <strain evidence="2 3">OJF2</strain>
    </source>
</reference>
<evidence type="ECO:0000313" key="2">
    <source>
        <dbReference type="EMBL" id="QEH33027.1"/>
    </source>
</evidence>
<evidence type="ECO:0000313" key="3">
    <source>
        <dbReference type="Proteomes" id="UP000324233"/>
    </source>
</evidence>
<dbReference type="EMBL" id="CP042997">
    <property type="protein sequence ID" value="QEH33027.1"/>
    <property type="molecule type" value="Genomic_DNA"/>
</dbReference>
<sequence>MLVLRHVRPDYARPSCVANLAVGERHPEPIEEGLPGPSLLAQVAVIQYAEHTPSYRHEGSFRGHTSSCLGRRPATGWPRRPTC</sequence>
<dbReference type="Proteomes" id="UP000324233">
    <property type="component" value="Chromosome"/>
</dbReference>
<feature type="region of interest" description="Disordered" evidence="1">
    <location>
        <begin position="55"/>
        <end position="83"/>
    </location>
</feature>
<dbReference type="KEGG" id="agv:OJF2_15220"/>
<accession>A0A5B9VYF6</accession>
<dbReference type="AlphaFoldDB" id="A0A5B9VYF6"/>
<name>A0A5B9VYF6_9BACT</name>
<protein>
    <submittedName>
        <fullName evidence="2">Uncharacterized protein</fullName>
    </submittedName>
</protein>
<evidence type="ECO:0000256" key="1">
    <source>
        <dbReference type="SAM" id="MobiDB-lite"/>
    </source>
</evidence>